<evidence type="ECO:0000313" key="2">
    <source>
        <dbReference type="EMBL" id="KAJ5093136.1"/>
    </source>
</evidence>
<dbReference type="Proteomes" id="UP001149165">
    <property type="component" value="Unassembled WGS sequence"/>
</dbReference>
<dbReference type="PANTHER" id="PTHR13847">
    <property type="entry name" value="SARCOSINE DEHYDROGENASE-RELATED"/>
    <property type="match status" value="1"/>
</dbReference>
<reference evidence="2" key="1">
    <citation type="submission" date="2022-11" db="EMBL/GenBank/DDBJ databases">
        <authorList>
            <person name="Petersen C."/>
        </authorList>
    </citation>
    <scope>NUCLEOTIDE SEQUENCE</scope>
    <source>
        <strain evidence="2">IBT 30069</strain>
    </source>
</reference>
<dbReference type="GO" id="GO:0005737">
    <property type="term" value="C:cytoplasm"/>
    <property type="evidence" value="ECO:0007669"/>
    <property type="project" value="TreeGrafter"/>
</dbReference>
<organism evidence="2 3">
    <name type="scientific">Penicillium angulare</name>
    <dbReference type="NCBI Taxonomy" id="116970"/>
    <lineage>
        <taxon>Eukaryota</taxon>
        <taxon>Fungi</taxon>
        <taxon>Dikarya</taxon>
        <taxon>Ascomycota</taxon>
        <taxon>Pezizomycotina</taxon>
        <taxon>Eurotiomycetes</taxon>
        <taxon>Eurotiomycetidae</taxon>
        <taxon>Eurotiales</taxon>
        <taxon>Aspergillaceae</taxon>
        <taxon>Penicillium</taxon>
    </lineage>
</organism>
<dbReference type="Pfam" id="PF01266">
    <property type="entry name" value="DAO"/>
    <property type="match status" value="1"/>
</dbReference>
<dbReference type="InterPro" id="IPR006076">
    <property type="entry name" value="FAD-dep_OxRdtase"/>
</dbReference>
<name>A0A9W9K5B1_9EURO</name>
<dbReference type="PANTHER" id="PTHR13847:SF260">
    <property type="entry name" value="FAD DEPENDENT OXIDOREDUCTASE DOMAIN-CONTAINING PROTEIN"/>
    <property type="match status" value="1"/>
</dbReference>
<protein>
    <recommendedName>
        <fullName evidence="1">FAD dependent oxidoreductase domain-containing protein</fullName>
    </recommendedName>
</protein>
<accession>A0A9W9K5B1</accession>
<dbReference type="AlphaFoldDB" id="A0A9W9K5B1"/>
<reference evidence="2" key="2">
    <citation type="journal article" date="2023" name="IMA Fungus">
        <title>Comparative genomic study of the Penicillium genus elucidates a diverse pangenome and 15 lateral gene transfer events.</title>
        <authorList>
            <person name="Petersen C."/>
            <person name="Sorensen T."/>
            <person name="Nielsen M.R."/>
            <person name="Sondergaard T.E."/>
            <person name="Sorensen J.L."/>
            <person name="Fitzpatrick D.A."/>
            <person name="Frisvad J.C."/>
            <person name="Nielsen K.L."/>
        </authorList>
    </citation>
    <scope>NUCLEOTIDE SEQUENCE</scope>
    <source>
        <strain evidence="2">IBT 30069</strain>
    </source>
</reference>
<sequence>MTKTLHPSLPQPSSTLSHWHRTTRSFPHLHANRLAPVPTSTKYLVIGSGISGALTAWKLIESGVKGEDVLIIEAREAVSGASGRNAGHVRPDSFRGFPGYAARHGSEQAKKILENERVVLENVRQFVKEHNVDSDFNYMRTFEVALTEEFADILAKAFEEFKAAGGDTSHIKFYEGEEAKRETRVPTAISAYESPAASNHPAKLVQWILNDFVTKGGKLWTHCPVTNIVPAEKSNEFGSRWNVQTPRGVVATETVIHCTNAHAAYLLPEISKFVTPRRSQVNSFVPPLSLSGEDTLKHTMALRYKPDHFFSVNSLKNGMVVLGGTGTRSTSDQSSDDLISFDDSKYSDKLAQNSLNELLGLCQEPDSTSLRHGEGLDHAWTGIIGMTADNAPLVGPIEGLEGQWICAGFNGHGMAIVFTCAPGLAKLISGQSWEDTGLPECFQYSTERIRRHARQSRESTL</sequence>
<gene>
    <name evidence="2" type="ORF">N7456_008997</name>
</gene>
<comment type="caution">
    <text evidence="2">The sequence shown here is derived from an EMBL/GenBank/DDBJ whole genome shotgun (WGS) entry which is preliminary data.</text>
</comment>
<evidence type="ECO:0000259" key="1">
    <source>
        <dbReference type="Pfam" id="PF01266"/>
    </source>
</evidence>
<dbReference type="SUPFAM" id="SSF51905">
    <property type="entry name" value="FAD/NAD(P)-binding domain"/>
    <property type="match status" value="1"/>
</dbReference>
<dbReference type="InterPro" id="IPR036188">
    <property type="entry name" value="FAD/NAD-bd_sf"/>
</dbReference>
<proteinExistence type="predicted"/>
<dbReference type="EMBL" id="JAPQKH010000006">
    <property type="protein sequence ID" value="KAJ5093136.1"/>
    <property type="molecule type" value="Genomic_DNA"/>
</dbReference>
<dbReference type="Gene3D" id="3.50.50.60">
    <property type="entry name" value="FAD/NAD(P)-binding domain"/>
    <property type="match status" value="1"/>
</dbReference>
<dbReference type="OrthoDB" id="429143at2759"/>
<keyword evidence="3" id="KW-1185">Reference proteome</keyword>
<dbReference type="Gene3D" id="3.30.9.10">
    <property type="entry name" value="D-Amino Acid Oxidase, subunit A, domain 2"/>
    <property type="match status" value="1"/>
</dbReference>
<evidence type="ECO:0000313" key="3">
    <source>
        <dbReference type="Proteomes" id="UP001149165"/>
    </source>
</evidence>
<feature type="domain" description="FAD dependent oxidoreductase" evidence="1">
    <location>
        <begin position="43"/>
        <end position="427"/>
    </location>
</feature>